<gene>
    <name evidence="4" type="ORF">CMV_014818</name>
</gene>
<keyword evidence="2" id="KW-0677">Repeat</keyword>
<keyword evidence="1" id="KW-0433">Leucine-rich repeat</keyword>
<dbReference type="OrthoDB" id="1751997at2759"/>
<dbReference type="Pfam" id="PF20160">
    <property type="entry name" value="C-JID"/>
    <property type="match status" value="1"/>
</dbReference>
<dbReference type="Proteomes" id="UP000737018">
    <property type="component" value="Unassembled WGS sequence"/>
</dbReference>
<proteinExistence type="predicted"/>
<dbReference type="AlphaFoldDB" id="A0A8J4QWJ0"/>
<accession>A0A8J4QWJ0</accession>
<reference evidence="4" key="1">
    <citation type="submission" date="2020-03" db="EMBL/GenBank/DDBJ databases">
        <title>Castanea mollissima Vanexum genome sequencing.</title>
        <authorList>
            <person name="Staton M."/>
        </authorList>
    </citation>
    <scope>NUCLEOTIDE SEQUENCE</scope>
    <source>
        <tissue evidence="4">Leaf</tissue>
    </source>
</reference>
<evidence type="ECO:0000313" key="4">
    <source>
        <dbReference type="EMBL" id="KAF3960480.1"/>
    </source>
</evidence>
<dbReference type="EMBL" id="JRKL02002096">
    <property type="protein sequence ID" value="KAF3960480.1"/>
    <property type="molecule type" value="Genomic_DNA"/>
</dbReference>
<evidence type="ECO:0000256" key="2">
    <source>
        <dbReference type="ARBA" id="ARBA00022737"/>
    </source>
</evidence>
<comment type="caution">
    <text evidence="4">The sequence shown here is derived from an EMBL/GenBank/DDBJ whole genome shotgun (WGS) entry which is preliminary data.</text>
</comment>
<feature type="domain" description="C-JID" evidence="3">
    <location>
        <begin position="98"/>
        <end position="227"/>
    </location>
</feature>
<evidence type="ECO:0000313" key="5">
    <source>
        <dbReference type="Proteomes" id="UP000737018"/>
    </source>
</evidence>
<evidence type="ECO:0000259" key="3">
    <source>
        <dbReference type="Pfam" id="PF20160"/>
    </source>
</evidence>
<name>A0A8J4QWJ0_9ROSI</name>
<protein>
    <recommendedName>
        <fullName evidence="3">C-JID domain-containing protein</fullName>
    </recommendedName>
</protein>
<organism evidence="4 5">
    <name type="scientific">Castanea mollissima</name>
    <name type="common">Chinese chestnut</name>
    <dbReference type="NCBI Taxonomy" id="60419"/>
    <lineage>
        <taxon>Eukaryota</taxon>
        <taxon>Viridiplantae</taxon>
        <taxon>Streptophyta</taxon>
        <taxon>Embryophyta</taxon>
        <taxon>Tracheophyta</taxon>
        <taxon>Spermatophyta</taxon>
        <taxon>Magnoliopsida</taxon>
        <taxon>eudicotyledons</taxon>
        <taxon>Gunneridae</taxon>
        <taxon>Pentapetalae</taxon>
        <taxon>rosids</taxon>
        <taxon>fabids</taxon>
        <taxon>Fagales</taxon>
        <taxon>Fagaceae</taxon>
        <taxon>Castanea</taxon>
    </lineage>
</organism>
<dbReference type="InterPro" id="IPR045344">
    <property type="entry name" value="C-JID"/>
</dbReference>
<evidence type="ECO:0000256" key="1">
    <source>
        <dbReference type="ARBA" id="ARBA00022614"/>
    </source>
</evidence>
<keyword evidence="5" id="KW-1185">Reference proteome</keyword>
<sequence length="242" mass="27702">MNLRSVPELPSTTKYINMESCCSLKPSPALLRQSSLSRPCSSPFLRKYESSGGLAFTILNRYLQGLFCQKIGYETATKRKEDGSKTEFQIIIPRCLFPRWLTYQSWGNSISVVLSPNWCNSRWMGFTLCALFTTSRLAYSGFRARVKAIGDMPHSQYVSQLFFRYFSKQHHVWLLYLSRDDWFSTVGNGECSQIEVVFEEDSGSSFLSTINPVGRCGVGLVYEQDMELMEELNQAKCTMQQQ</sequence>